<sequence>MRSGPGTEILASPQEPILRITNLELSVRRTRMLAFACGLAGTATLAAALAAPAAFAAESQTGSAFAVSVNAKLLNSLAVNVDPLPKATYPAGQDKSVVKIDGNKILPGAGHAKLLNAASELKAGVLTSSASIADVDILGLVKAKLVTSTCVSDGKTVTGDSKLVDVWVHGQKIDVALTGKISVTDAITVYINEKVASGNTLTVNALRVSVGGNVAGIKLGDVAQAEVILSQAKCTGPGTVVTEPGTGGPSTNPSTPPSSTPGGSVTATPSPTSSAAWPPASTTPTSASAVPVDGSGVTPAANADNLAQTGVNAVIPLAIGGFVLVAGGAGAVWMVRRKRGMQV</sequence>
<feature type="compositionally biased region" description="Low complexity" evidence="1">
    <location>
        <begin position="260"/>
        <end position="289"/>
    </location>
</feature>
<dbReference type="AlphaFoldDB" id="A0A1H0RXM5"/>
<evidence type="ECO:0000313" key="4">
    <source>
        <dbReference type="Proteomes" id="UP000199651"/>
    </source>
</evidence>
<name>A0A1H0RXM5_9PSEU</name>
<dbReference type="EMBL" id="FNJB01000008">
    <property type="protein sequence ID" value="SDP33688.1"/>
    <property type="molecule type" value="Genomic_DNA"/>
</dbReference>
<evidence type="ECO:0000313" key="3">
    <source>
        <dbReference type="EMBL" id="SDP33688.1"/>
    </source>
</evidence>
<organism evidence="3 4">
    <name type="scientific">Actinokineospora alba</name>
    <dbReference type="NCBI Taxonomy" id="504798"/>
    <lineage>
        <taxon>Bacteria</taxon>
        <taxon>Bacillati</taxon>
        <taxon>Actinomycetota</taxon>
        <taxon>Actinomycetes</taxon>
        <taxon>Pseudonocardiales</taxon>
        <taxon>Pseudonocardiaceae</taxon>
        <taxon>Actinokineospora</taxon>
    </lineage>
</organism>
<dbReference type="Proteomes" id="UP000199651">
    <property type="component" value="Unassembled WGS sequence"/>
</dbReference>
<gene>
    <name evidence="3" type="ORF">SAMN05192558_108152</name>
</gene>
<dbReference type="NCBIfam" id="TIGR01167">
    <property type="entry name" value="LPXTG_anchor"/>
    <property type="match status" value="1"/>
</dbReference>
<keyword evidence="4" id="KW-1185">Reference proteome</keyword>
<accession>A0A1H0RXM5</accession>
<feature type="region of interest" description="Disordered" evidence="1">
    <location>
        <begin position="238"/>
        <end position="293"/>
    </location>
</feature>
<evidence type="ECO:0000256" key="1">
    <source>
        <dbReference type="SAM" id="MobiDB-lite"/>
    </source>
</evidence>
<keyword evidence="2" id="KW-0472">Membrane</keyword>
<proteinExistence type="predicted"/>
<reference evidence="4" key="1">
    <citation type="submission" date="2016-10" db="EMBL/GenBank/DDBJ databases">
        <authorList>
            <person name="Varghese N."/>
            <person name="Submissions S."/>
        </authorList>
    </citation>
    <scope>NUCLEOTIDE SEQUENCE [LARGE SCALE GENOMIC DNA]</scope>
    <source>
        <strain evidence="4">IBRC-M 10655</strain>
    </source>
</reference>
<protein>
    <submittedName>
        <fullName evidence="3">LPXTG-motif cell wall anchor domain-containing protein</fullName>
    </submittedName>
</protein>
<evidence type="ECO:0000256" key="2">
    <source>
        <dbReference type="SAM" id="Phobius"/>
    </source>
</evidence>
<keyword evidence="2" id="KW-1133">Transmembrane helix</keyword>
<keyword evidence="2" id="KW-0812">Transmembrane</keyword>
<feature type="transmembrane region" description="Helical" evidence="2">
    <location>
        <begin position="313"/>
        <end position="335"/>
    </location>
</feature>
<feature type="compositionally biased region" description="Low complexity" evidence="1">
    <location>
        <begin position="238"/>
        <end position="253"/>
    </location>
</feature>